<proteinExistence type="predicted"/>
<keyword evidence="2" id="KW-1185">Reference proteome</keyword>
<accession>A0AAV6LFR2</accession>
<comment type="caution">
    <text evidence="1">The sequence shown here is derived from an EMBL/GenBank/DDBJ whole genome shotgun (WGS) entry which is preliminary data.</text>
</comment>
<dbReference type="InterPro" id="IPR023213">
    <property type="entry name" value="CAT-like_dom_sf"/>
</dbReference>
<protein>
    <submittedName>
        <fullName evidence="1">Uncharacterized protein</fullName>
    </submittedName>
</protein>
<organism evidence="1 2">
    <name type="scientific">Rhododendron griersonianum</name>
    <dbReference type="NCBI Taxonomy" id="479676"/>
    <lineage>
        <taxon>Eukaryota</taxon>
        <taxon>Viridiplantae</taxon>
        <taxon>Streptophyta</taxon>
        <taxon>Embryophyta</taxon>
        <taxon>Tracheophyta</taxon>
        <taxon>Spermatophyta</taxon>
        <taxon>Magnoliopsida</taxon>
        <taxon>eudicotyledons</taxon>
        <taxon>Gunneridae</taxon>
        <taxon>Pentapetalae</taxon>
        <taxon>asterids</taxon>
        <taxon>Ericales</taxon>
        <taxon>Ericaceae</taxon>
        <taxon>Ericoideae</taxon>
        <taxon>Rhodoreae</taxon>
        <taxon>Rhododendron</taxon>
    </lineage>
</organism>
<dbReference type="EMBL" id="JACTNZ010000001">
    <property type="protein sequence ID" value="KAG5563983.1"/>
    <property type="molecule type" value="Genomic_DNA"/>
</dbReference>
<sequence>MGEKRRRFFLHDTGEAMRMSTELQRFSTSNNIVGPAGVRFEGIVYILPSPTGDGSLSLVICLEADHMEVFKVVFYDF</sequence>
<reference evidence="1" key="1">
    <citation type="submission" date="2020-08" db="EMBL/GenBank/DDBJ databases">
        <title>Plant Genome Project.</title>
        <authorList>
            <person name="Zhang R.-G."/>
        </authorList>
    </citation>
    <scope>NUCLEOTIDE SEQUENCE</scope>
    <source>
        <strain evidence="1">WSP0</strain>
        <tissue evidence="1">Leaf</tissue>
    </source>
</reference>
<evidence type="ECO:0000313" key="2">
    <source>
        <dbReference type="Proteomes" id="UP000823749"/>
    </source>
</evidence>
<dbReference type="AlphaFoldDB" id="A0AAV6LFR2"/>
<evidence type="ECO:0000313" key="1">
    <source>
        <dbReference type="EMBL" id="KAG5563983.1"/>
    </source>
</evidence>
<dbReference type="Proteomes" id="UP000823749">
    <property type="component" value="Chromosome 1"/>
</dbReference>
<dbReference type="Gene3D" id="3.30.559.10">
    <property type="entry name" value="Chloramphenicol acetyltransferase-like domain"/>
    <property type="match status" value="1"/>
</dbReference>
<gene>
    <name evidence="1" type="ORF">RHGRI_000228</name>
</gene>
<name>A0AAV6LFR2_9ERIC</name>